<keyword evidence="3 4" id="KW-0067">ATP-binding</keyword>
<dbReference type="AlphaFoldDB" id="A0A380H6X3"/>
<comment type="similarity">
    <text evidence="1 5">Belongs to the 5-formyltetrahydrofolate cyclo-ligase family.</text>
</comment>
<keyword evidence="6" id="KW-0436">Ligase</keyword>
<evidence type="ECO:0000313" key="6">
    <source>
        <dbReference type="EMBL" id="SUM71537.1"/>
    </source>
</evidence>
<evidence type="ECO:0000256" key="1">
    <source>
        <dbReference type="ARBA" id="ARBA00010638"/>
    </source>
</evidence>
<feature type="binding site" evidence="4">
    <location>
        <position position="52"/>
    </location>
    <ligand>
        <name>substrate</name>
    </ligand>
</feature>
<keyword evidence="5" id="KW-0479">Metal-binding</keyword>
<evidence type="ECO:0000256" key="2">
    <source>
        <dbReference type="ARBA" id="ARBA00022741"/>
    </source>
</evidence>
<dbReference type="Gene3D" id="3.40.50.10420">
    <property type="entry name" value="NagB/RpiA/CoA transferase-like"/>
    <property type="match status" value="1"/>
</dbReference>
<keyword evidence="7" id="KW-1185">Reference proteome</keyword>
<reference evidence="6 7" key="1">
    <citation type="submission" date="2018-06" db="EMBL/GenBank/DDBJ databases">
        <authorList>
            <consortium name="Pathogen Informatics"/>
            <person name="Doyle S."/>
        </authorList>
    </citation>
    <scope>NUCLEOTIDE SEQUENCE [LARGE SCALE GENOMIC DNA]</scope>
    <source>
        <strain evidence="6 7">NCTC11807</strain>
    </source>
</reference>
<feature type="binding site" evidence="4">
    <location>
        <begin position="132"/>
        <end position="140"/>
    </location>
    <ligand>
        <name>ATP</name>
        <dbReference type="ChEBI" id="CHEBI:30616"/>
    </ligand>
</feature>
<dbReference type="PIRSF" id="PIRSF006806">
    <property type="entry name" value="FTHF_cligase"/>
    <property type="match status" value="1"/>
</dbReference>
<feature type="binding site" evidence="4">
    <location>
        <position position="57"/>
    </location>
    <ligand>
        <name>substrate</name>
    </ligand>
</feature>
<comment type="catalytic activity">
    <reaction evidence="5">
        <text>(6S)-5-formyl-5,6,7,8-tetrahydrofolate + ATP = (6R)-5,10-methenyltetrahydrofolate + ADP + phosphate</text>
        <dbReference type="Rhea" id="RHEA:10488"/>
        <dbReference type="ChEBI" id="CHEBI:30616"/>
        <dbReference type="ChEBI" id="CHEBI:43474"/>
        <dbReference type="ChEBI" id="CHEBI:57455"/>
        <dbReference type="ChEBI" id="CHEBI:57457"/>
        <dbReference type="ChEBI" id="CHEBI:456216"/>
        <dbReference type="EC" id="6.3.3.2"/>
    </reaction>
</comment>
<keyword evidence="2 4" id="KW-0547">Nucleotide-binding</keyword>
<proteinExistence type="inferred from homology"/>
<dbReference type="GO" id="GO:0005524">
    <property type="term" value="F:ATP binding"/>
    <property type="evidence" value="ECO:0007669"/>
    <property type="project" value="UniProtKB-KW"/>
</dbReference>
<dbReference type="SUPFAM" id="SSF100950">
    <property type="entry name" value="NagB/RpiA/CoA transferase-like"/>
    <property type="match status" value="1"/>
</dbReference>
<keyword evidence="5" id="KW-0460">Magnesium</keyword>
<evidence type="ECO:0000256" key="3">
    <source>
        <dbReference type="ARBA" id="ARBA00022840"/>
    </source>
</evidence>
<feature type="binding site" evidence="4">
    <location>
        <begin position="6"/>
        <end position="10"/>
    </location>
    <ligand>
        <name>ATP</name>
        <dbReference type="ChEBI" id="CHEBI:30616"/>
    </ligand>
</feature>
<organism evidence="6 7">
    <name type="scientific">Staphylococcus saccharolyticus</name>
    <dbReference type="NCBI Taxonomy" id="33028"/>
    <lineage>
        <taxon>Bacteria</taxon>
        <taxon>Bacillati</taxon>
        <taxon>Bacillota</taxon>
        <taxon>Bacilli</taxon>
        <taxon>Bacillales</taxon>
        <taxon>Staphylococcaceae</taxon>
        <taxon>Staphylococcus</taxon>
    </lineage>
</organism>
<protein>
    <recommendedName>
        <fullName evidence="5">5-formyltetrahydrofolate cyclo-ligase</fullName>
        <ecNumber evidence="5">6.3.3.2</ecNumber>
    </recommendedName>
</protein>
<dbReference type="InterPro" id="IPR024185">
    <property type="entry name" value="FTHF_cligase-like_sf"/>
</dbReference>
<dbReference type="GO" id="GO:0046872">
    <property type="term" value="F:metal ion binding"/>
    <property type="evidence" value="ECO:0007669"/>
    <property type="project" value="UniProtKB-KW"/>
</dbReference>
<dbReference type="EC" id="6.3.3.2" evidence="5"/>
<dbReference type="GO" id="GO:0035999">
    <property type="term" value="P:tetrahydrofolate interconversion"/>
    <property type="evidence" value="ECO:0007669"/>
    <property type="project" value="TreeGrafter"/>
</dbReference>
<gene>
    <name evidence="6" type="primary">yqgN</name>
    <name evidence="6" type="ORF">NCTC11807_01477</name>
</gene>
<accession>A0A380H6X3</accession>
<dbReference type="EMBL" id="UHDZ01000001">
    <property type="protein sequence ID" value="SUM71537.1"/>
    <property type="molecule type" value="Genomic_DNA"/>
</dbReference>
<evidence type="ECO:0000256" key="5">
    <source>
        <dbReference type="RuleBase" id="RU361279"/>
    </source>
</evidence>
<dbReference type="Proteomes" id="UP000255425">
    <property type="component" value="Unassembled WGS sequence"/>
</dbReference>
<comment type="cofactor">
    <cofactor evidence="5">
        <name>Mg(2+)</name>
        <dbReference type="ChEBI" id="CHEBI:18420"/>
    </cofactor>
</comment>
<dbReference type="NCBIfam" id="TIGR02727">
    <property type="entry name" value="MTHFS_bact"/>
    <property type="match status" value="1"/>
</dbReference>
<dbReference type="Pfam" id="PF01812">
    <property type="entry name" value="5-FTHF_cyc-lig"/>
    <property type="match status" value="1"/>
</dbReference>
<sequence length="185" mass="21800">MTKLSKRQIRQLKIEKLKSYNKRQKHTADVWLANQLYQSNFYQHAEKIGFVLSMAHEVNTYPIINYALLDNKKVFVPETDYHYQMTFKRLLNLDNIEKDSKGIYHSISNSEITNDLDLVVVPGIAFEKNGYRIGYGGGYYDKFLEKNKVQTISLLYDFQLTTFEKEPFDQPVDHLIIYNNDVVEE</sequence>
<name>A0A380H6X3_9STAP</name>
<evidence type="ECO:0000313" key="7">
    <source>
        <dbReference type="Proteomes" id="UP000255425"/>
    </source>
</evidence>
<dbReference type="InterPro" id="IPR002698">
    <property type="entry name" value="FTHF_cligase"/>
</dbReference>
<dbReference type="GO" id="GO:0030272">
    <property type="term" value="F:5-formyltetrahydrofolate cyclo-ligase activity"/>
    <property type="evidence" value="ECO:0007669"/>
    <property type="project" value="UniProtKB-EC"/>
</dbReference>
<dbReference type="InterPro" id="IPR037171">
    <property type="entry name" value="NagB/RpiA_transferase-like"/>
</dbReference>
<dbReference type="PANTHER" id="PTHR23407">
    <property type="entry name" value="ATPASE INHIBITOR/5-FORMYLTETRAHYDROFOLATE CYCLO-LIGASE"/>
    <property type="match status" value="1"/>
</dbReference>
<dbReference type="PANTHER" id="PTHR23407:SF1">
    <property type="entry name" value="5-FORMYLTETRAHYDROFOLATE CYCLO-LIGASE"/>
    <property type="match status" value="1"/>
</dbReference>
<dbReference type="GO" id="GO:0009396">
    <property type="term" value="P:folic acid-containing compound biosynthetic process"/>
    <property type="evidence" value="ECO:0007669"/>
    <property type="project" value="TreeGrafter"/>
</dbReference>
<evidence type="ECO:0000256" key="4">
    <source>
        <dbReference type="PIRSR" id="PIRSR006806-1"/>
    </source>
</evidence>